<evidence type="ECO:0000256" key="1">
    <source>
        <dbReference type="SAM" id="Phobius"/>
    </source>
</evidence>
<keyword evidence="1" id="KW-0812">Transmembrane</keyword>
<protein>
    <submittedName>
        <fullName evidence="3">Uncharacterized protein</fullName>
    </submittedName>
</protein>
<dbReference type="Proteomes" id="UP000474077">
    <property type="component" value="Unassembled WGS sequence"/>
</dbReference>
<gene>
    <name evidence="3" type="ORF">DW027_19110</name>
    <name evidence="2" type="ORF">GA560_13010</name>
</gene>
<dbReference type="Proteomes" id="UP000284495">
    <property type="component" value="Unassembled WGS sequence"/>
</dbReference>
<accession>A0A415KE45</accession>
<evidence type="ECO:0000313" key="3">
    <source>
        <dbReference type="EMBL" id="RHL34527.1"/>
    </source>
</evidence>
<proteinExistence type="predicted"/>
<evidence type="ECO:0000313" key="4">
    <source>
        <dbReference type="Proteomes" id="UP000284495"/>
    </source>
</evidence>
<sequence>METKKLTAAESTLAAMSKTVLVLGIIGSIVVFFSSCIAWEYSRYSGGIVGADGINWLGFPALIYCVMGTLIGWSVLAILVEIAINTRTNNSQSNWKKDFAVMVATGEKGKAKEILYRGIMESEEFKRVLTGGNENYHKECIDALNKKYSDYLKAIDEDVFINVDENKIYKAFK</sequence>
<feature type="transmembrane region" description="Helical" evidence="1">
    <location>
        <begin position="20"/>
        <end position="41"/>
    </location>
</feature>
<feature type="transmembrane region" description="Helical" evidence="1">
    <location>
        <begin position="61"/>
        <end position="84"/>
    </location>
</feature>
<keyword evidence="1" id="KW-1133">Transmembrane helix</keyword>
<name>A0A415KE45_9BACE</name>
<keyword evidence="1" id="KW-0472">Membrane</keyword>
<dbReference type="AlphaFoldDB" id="A0A415KE45"/>
<evidence type="ECO:0000313" key="5">
    <source>
        <dbReference type="Proteomes" id="UP000474077"/>
    </source>
</evidence>
<reference evidence="3 4" key="1">
    <citation type="submission" date="2018-08" db="EMBL/GenBank/DDBJ databases">
        <title>A genome reference for cultivated species of the human gut microbiota.</title>
        <authorList>
            <person name="Zou Y."/>
            <person name="Xue W."/>
            <person name="Luo G."/>
        </authorList>
    </citation>
    <scope>NUCLEOTIDE SEQUENCE [LARGE SCALE GENOMIC DNA]</scope>
    <source>
        <strain evidence="3 4">AF38-2</strain>
    </source>
</reference>
<organism evidence="3 4">
    <name type="scientific">Bacteroides xylanisolvens</name>
    <dbReference type="NCBI Taxonomy" id="371601"/>
    <lineage>
        <taxon>Bacteria</taxon>
        <taxon>Pseudomonadati</taxon>
        <taxon>Bacteroidota</taxon>
        <taxon>Bacteroidia</taxon>
        <taxon>Bacteroidales</taxon>
        <taxon>Bacteroidaceae</taxon>
        <taxon>Bacteroides</taxon>
    </lineage>
</organism>
<evidence type="ECO:0000313" key="2">
    <source>
        <dbReference type="EMBL" id="KAB6081998.1"/>
    </source>
</evidence>
<dbReference type="EMBL" id="QROO01000028">
    <property type="protein sequence ID" value="RHL34527.1"/>
    <property type="molecule type" value="Genomic_DNA"/>
</dbReference>
<dbReference type="RefSeq" id="WP_049702375.1">
    <property type="nucleotide sequence ID" value="NZ_JAASHA010000020.1"/>
</dbReference>
<dbReference type="EMBL" id="WDER01000033">
    <property type="protein sequence ID" value="KAB6081998.1"/>
    <property type="molecule type" value="Genomic_DNA"/>
</dbReference>
<comment type="caution">
    <text evidence="3">The sequence shown here is derived from an EMBL/GenBank/DDBJ whole genome shotgun (WGS) entry which is preliminary data.</text>
</comment>
<reference evidence="2 5" key="2">
    <citation type="journal article" date="2019" name="Nat. Med.">
        <title>A library of human gut bacterial isolates paired with longitudinal multiomics data enables mechanistic microbiome research.</title>
        <authorList>
            <person name="Poyet M."/>
            <person name="Groussin M."/>
            <person name="Gibbons S.M."/>
            <person name="Avila-Pacheco J."/>
            <person name="Jiang X."/>
            <person name="Kearney S.M."/>
            <person name="Perrotta A.R."/>
            <person name="Berdy B."/>
            <person name="Zhao S."/>
            <person name="Lieberman T.D."/>
            <person name="Swanson P.K."/>
            <person name="Smith M."/>
            <person name="Roesemann S."/>
            <person name="Alexander J.E."/>
            <person name="Rich S.A."/>
            <person name="Livny J."/>
            <person name="Vlamakis H."/>
            <person name="Clish C."/>
            <person name="Bullock K."/>
            <person name="Deik A."/>
            <person name="Scott J."/>
            <person name="Pierce K.A."/>
            <person name="Xavier R.J."/>
            <person name="Alm E.J."/>
        </authorList>
    </citation>
    <scope>NUCLEOTIDE SEQUENCE [LARGE SCALE GENOMIC DNA]</scope>
    <source>
        <strain evidence="2 5">BIOML-A73</strain>
    </source>
</reference>